<dbReference type="InterPro" id="IPR029472">
    <property type="entry name" value="Copia-like_N"/>
</dbReference>
<gene>
    <name evidence="2" type="ORF">KK1_037427</name>
</gene>
<dbReference type="PANTHER" id="PTHR37610:SF55">
    <property type="entry name" value="RETROTRANSPOSON COPIA-LIKE N-TERMINAL DOMAIN-CONTAINING PROTEIN"/>
    <property type="match status" value="1"/>
</dbReference>
<accession>A0A151REW7</accession>
<dbReference type="Gramene" id="C.cajan_37248.t">
    <property type="protein sequence ID" value="C.cajan_37248.t"/>
    <property type="gene ID" value="C.cajan_37248"/>
</dbReference>
<evidence type="ECO:0000259" key="1">
    <source>
        <dbReference type="Pfam" id="PF14244"/>
    </source>
</evidence>
<keyword evidence="3" id="KW-1185">Reference proteome</keyword>
<name>A0A151REW7_CAJCA</name>
<evidence type="ECO:0000313" key="2">
    <source>
        <dbReference type="EMBL" id="KYP41194.1"/>
    </source>
</evidence>
<protein>
    <recommendedName>
        <fullName evidence="1">Retrotransposon Copia-like N-terminal domain-containing protein</fullName>
    </recommendedName>
</protein>
<dbReference type="AlphaFoldDB" id="A0A151REW7"/>
<organism evidence="2 3">
    <name type="scientific">Cajanus cajan</name>
    <name type="common">Pigeon pea</name>
    <name type="synonym">Cajanus indicus</name>
    <dbReference type="NCBI Taxonomy" id="3821"/>
    <lineage>
        <taxon>Eukaryota</taxon>
        <taxon>Viridiplantae</taxon>
        <taxon>Streptophyta</taxon>
        <taxon>Embryophyta</taxon>
        <taxon>Tracheophyta</taxon>
        <taxon>Spermatophyta</taxon>
        <taxon>Magnoliopsida</taxon>
        <taxon>eudicotyledons</taxon>
        <taxon>Gunneridae</taxon>
        <taxon>Pentapetalae</taxon>
        <taxon>rosids</taxon>
        <taxon>fabids</taxon>
        <taxon>Fabales</taxon>
        <taxon>Fabaceae</taxon>
        <taxon>Papilionoideae</taxon>
        <taxon>50 kb inversion clade</taxon>
        <taxon>NPAAA clade</taxon>
        <taxon>indigoferoid/millettioid clade</taxon>
        <taxon>Phaseoleae</taxon>
        <taxon>Cajanus</taxon>
    </lineage>
</organism>
<dbReference type="PANTHER" id="PTHR37610">
    <property type="entry name" value="CCHC-TYPE DOMAIN-CONTAINING PROTEIN"/>
    <property type="match status" value="1"/>
</dbReference>
<dbReference type="OMA" id="EMAHISH"/>
<dbReference type="EMBL" id="KQ483788">
    <property type="protein sequence ID" value="KYP41194.1"/>
    <property type="molecule type" value="Genomic_DNA"/>
</dbReference>
<dbReference type="Proteomes" id="UP000075243">
    <property type="component" value="Unassembled WGS sequence"/>
</dbReference>
<sequence>MHSPYYLHPSESPAIALVSPVLDSSNYNSWSRSMLTSLSAKNKLEFVDGTLNEPLRTDSLYITWRRCNNMVVSWIVHSVSISIRQSILWMDKAIDIWRDLKSRYSQGDLLRISDLQHEASSIKQGDISVTNFFTKLCIIWDELENFRPNLICSCSPQCSCKALEQQDQIMQFLRGLNDQYNQVKSHILMMDPLPPISKVFSYIVQQERQFISNDGILSTLNLESKGLINAVSSNTSSCKFCGKIGHTESVCYRKHGFPSNGAGNKVTSNHGTKSCTHCGKLGHTIDVCYRKHGFPPGHKFHNQNTHVNSSVTGDVHVTSNQQKQETHGLCFTSQQYQALLALIQQPSNDSSSSSTPCVNHIGTFSPCPINNSSTIGNVLPFIFSLN</sequence>
<reference evidence="2" key="1">
    <citation type="journal article" date="2012" name="Nat. Biotechnol.">
        <title>Draft genome sequence of pigeonpea (Cajanus cajan), an orphan legume crop of resource-poor farmers.</title>
        <authorList>
            <person name="Varshney R.K."/>
            <person name="Chen W."/>
            <person name="Li Y."/>
            <person name="Bharti A.K."/>
            <person name="Saxena R.K."/>
            <person name="Schlueter J.A."/>
            <person name="Donoghue M.T."/>
            <person name="Azam S."/>
            <person name="Fan G."/>
            <person name="Whaley A.M."/>
            <person name="Farmer A.D."/>
            <person name="Sheridan J."/>
            <person name="Iwata A."/>
            <person name="Tuteja R."/>
            <person name="Penmetsa R.V."/>
            <person name="Wu W."/>
            <person name="Upadhyaya H.D."/>
            <person name="Yang S.P."/>
            <person name="Shah T."/>
            <person name="Saxena K.B."/>
            <person name="Michael T."/>
            <person name="McCombie W.R."/>
            <person name="Yang B."/>
            <person name="Zhang G."/>
            <person name="Yang H."/>
            <person name="Wang J."/>
            <person name="Spillane C."/>
            <person name="Cook D.R."/>
            <person name="May G.D."/>
            <person name="Xu X."/>
            <person name="Jackson S.A."/>
        </authorList>
    </citation>
    <scope>NUCLEOTIDE SEQUENCE [LARGE SCALE GENOMIC DNA]</scope>
</reference>
<dbReference type="Pfam" id="PF14244">
    <property type="entry name" value="Retrotran_gag_3"/>
    <property type="match status" value="1"/>
</dbReference>
<proteinExistence type="predicted"/>
<evidence type="ECO:0000313" key="3">
    <source>
        <dbReference type="Proteomes" id="UP000075243"/>
    </source>
</evidence>
<feature type="domain" description="Retrotransposon Copia-like N-terminal" evidence="1">
    <location>
        <begin position="8"/>
        <end position="54"/>
    </location>
</feature>